<dbReference type="STRING" id="1569628.A0A316UXZ1"/>
<keyword evidence="3 6" id="KW-0805">Transcription regulation</keyword>
<evidence type="ECO:0000256" key="6">
    <source>
        <dbReference type="RuleBase" id="RU364146"/>
    </source>
</evidence>
<feature type="compositionally biased region" description="Low complexity" evidence="7">
    <location>
        <begin position="32"/>
        <end position="76"/>
    </location>
</feature>
<dbReference type="Proteomes" id="UP000245884">
    <property type="component" value="Unassembled WGS sequence"/>
</dbReference>
<evidence type="ECO:0000256" key="4">
    <source>
        <dbReference type="ARBA" id="ARBA00023163"/>
    </source>
</evidence>
<dbReference type="GO" id="GO:0003712">
    <property type="term" value="F:transcription coregulator activity"/>
    <property type="evidence" value="ECO:0007669"/>
    <property type="project" value="InterPro"/>
</dbReference>
<comment type="function">
    <text evidence="6">Component of the Mediator complex, a coactivator involved in the regulated transcription of nearly all RNA polymerase II-dependent genes. Mediator functions as a bridge to convey information from gene-specific regulatory proteins to the basal RNA polymerase II transcription machinery. Mediator is recruited to promoters by direct interactions with regulatory proteins and serves as a scaffold for the assembly of a functional preinitiation complex with RNA polymerase II and the general transcription factors.</text>
</comment>
<dbReference type="GO" id="GO:0016592">
    <property type="term" value="C:mediator complex"/>
    <property type="evidence" value="ECO:0007669"/>
    <property type="project" value="InterPro"/>
</dbReference>
<dbReference type="GO" id="GO:0006357">
    <property type="term" value="P:regulation of transcription by RNA polymerase II"/>
    <property type="evidence" value="ECO:0007669"/>
    <property type="project" value="InterPro"/>
</dbReference>
<comment type="subunit">
    <text evidence="6">Component of the Mediator complex.</text>
</comment>
<evidence type="ECO:0000256" key="2">
    <source>
        <dbReference type="ARBA" id="ARBA00005389"/>
    </source>
</evidence>
<feature type="region of interest" description="Disordered" evidence="7">
    <location>
        <begin position="1"/>
        <end position="103"/>
    </location>
</feature>
<organism evidence="8 9">
    <name type="scientific">Jaminaea rosea</name>
    <dbReference type="NCBI Taxonomy" id="1569628"/>
    <lineage>
        <taxon>Eukaryota</taxon>
        <taxon>Fungi</taxon>
        <taxon>Dikarya</taxon>
        <taxon>Basidiomycota</taxon>
        <taxon>Ustilaginomycotina</taxon>
        <taxon>Exobasidiomycetes</taxon>
        <taxon>Microstromatales</taxon>
        <taxon>Microstromatales incertae sedis</taxon>
        <taxon>Jaminaea</taxon>
    </lineage>
</organism>
<evidence type="ECO:0000256" key="7">
    <source>
        <dbReference type="SAM" id="MobiDB-lite"/>
    </source>
</evidence>
<protein>
    <recommendedName>
        <fullName evidence="6">Mediator of RNA polymerase II transcription subunit 10</fullName>
    </recommendedName>
    <alternativeName>
        <fullName evidence="6">Mediator complex subunit 10</fullName>
    </alternativeName>
</protein>
<proteinExistence type="inferred from homology"/>
<feature type="compositionally biased region" description="Basic and acidic residues" evidence="7">
    <location>
        <begin position="228"/>
        <end position="250"/>
    </location>
</feature>
<dbReference type="Pfam" id="PF09748">
    <property type="entry name" value="Med10"/>
    <property type="match status" value="1"/>
</dbReference>
<keyword evidence="6" id="KW-0010">Activator</keyword>
<dbReference type="InterPro" id="IPR019145">
    <property type="entry name" value="Mediator_Med10"/>
</dbReference>
<name>A0A316UXZ1_9BASI</name>
<evidence type="ECO:0000256" key="5">
    <source>
        <dbReference type="ARBA" id="ARBA00023242"/>
    </source>
</evidence>
<keyword evidence="9" id="KW-1185">Reference proteome</keyword>
<keyword evidence="5 6" id="KW-0539">Nucleus</keyword>
<feature type="compositionally biased region" description="Gly residues" evidence="7">
    <location>
        <begin position="1"/>
        <end position="13"/>
    </location>
</feature>
<evidence type="ECO:0000256" key="3">
    <source>
        <dbReference type="ARBA" id="ARBA00023015"/>
    </source>
</evidence>
<sequence length="282" mass="29842">MASRNGRGGGATPGGRAARQPTPTSPSPSPEPSSESTRIDANNLLGGHNALNANNNPASSSSSGGLLPSALGPGNNSGRSTYSGVPGQTPFHHALPLEEDPNEPYRQRAEDCTRNVIDSLYQLAVGREDIIGMKVNEVITHLSSLSSSASNRNADGSDTLPLIPEELLEQIDEGRNPDAWSKNRMARLVSDNQQLAGQRWAIERYREQLAGRVGKLFPELEEVVGVKAQREHEAQRTRPDGQVEGLKMEEQDSGAVGGDRGQAAVGASHDVEMGPPSGPSSS</sequence>
<dbReference type="AlphaFoldDB" id="A0A316UXZ1"/>
<dbReference type="OrthoDB" id="337270at2759"/>
<reference evidence="8 9" key="1">
    <citation type="journal article" date="2018" name="Mol. Biol. Evol.">
        <title>Broad Genomic Sampling Reveals a Smut Pathogenic Ancestry of the Fungal Clade Ustilaginomycotina.</title>
        <authorList>
            <person name="Kijpornyongpan T."/>
            <person name="Mondo S.J."/>
            <person name="Barry K."/>
            <person name="Sandor L."/>
            <person name="Lee J."/>
            <person name="Lipzen A."/>
            <person name="Pangilinan J."/>
            <person name="LaButti K."/>
            <person name="Hainaut M."/>
            <person name="Henrissat B."/>
            <person name="Grigoriev I.V."/>
            <person name="Spatafora J.W."/>
            <person name="Aime M.C."/>
        </authorList>
    </citation>
    <scope>NUCLEOTIDE SEQUENCE [LARGE SCALE GENOMIC DNA]</scope>
    <source>
        <strain evidence="8 9">MCA 5214</strain>
    </source>
</reference>
<comment type="subcellular location">
    <subcellularLocation>
        <location evidence="1 6">Nucleus</location>
    </subcellularLocation>
</comment>
<evidence type="ECO:0000313" key="9">
    <source>
        <dbReference type="Proteomes" id="UP000245884"/>
    </source>
</evidence>
<evidence type="ECO:0000256" key="1">
    <source>
        <dbReference type="ARBA" id="ARBA00004123"/>
    </source>
</evidence>
<accession>A0A316UXZ1</accession>
<dbReference type="EMBL" id="KZ819663">
    <property type="protein sequence ID" value="PWN29658.1"/>
    <property type="molecule type" value="Genomic_DNA"/>
</dbReference>
<gene>
    <name evidence="6" type="primary">MED10</name>
    <name evidence="8" type="ORF">BDZ90DRAFT_273567</name>
</gene>
<keyword evidence="4 6" id="KW-0804">Transcription</keyword>
<comment type="similarity">
    <text evidence="2 6">Belongs to the Mediator complex subunit 10 family.</text>
</comment>
<evidence type="ECO:0000313" key="8">
    <source>
        <dbReference type="EMBL" id="PWN29658.1"/>
    </source>
</evidence>
<feature type="region of interest" description="Disordered" evidence="7">
    <location>
        <begin position="228"/>
        <end position="282"/>
    </location>
</feature>